<dbReference type="PANTHER" id="PTHR33236:SF5">
    <property type="entry name" value="CUB DOMAIN-CONTAINING PROTEIN"/>
    <property type="match status" value="1"/>
</dbReference>
<feature type="chain" id="PRO_5043000562" description="CUB domain-containing protein" evidence="3">
    <location>
        <begin position="18"/>
        <end position="361"/>
    </location>
</feature>
<reference evidence="6" key="1">
    <citation type="submission" date="2023-01" db="EMBL/GenBank/DDBJ databases">
        <title>Key to firefly adult light organ development and bioluminescence: homeobox transcription factors regulate luciferase expression and transportation to peroxisome.</title>
        <authorList>
            <person name="Fu X."/>
        </authorList>
    </citation>
    <scope>NUCLEOTIDE SEQUENCE [LARGE SCALE GENOMIC DNA]</scope>
</reference>
<feature type="domain" description="CUB" evidence="4">
    <location>
        <begin position="216"/>
        <end position="354"/>
    </location>
</feature>
<feature type="domain" description="CUB" evidence="4">
    <location>
        <begin position="87"/>
        <end position="204"/>
    </location>
</feature>
<gene>
    <name evidence="5" type="ORF">RN001_015120</name>
</gene>
<accession>A0AAN7S6I3</accession>
<proteinExistence type="predicted"/>
<organism evidence="5 6">
    <name type="scientific">Aquatica leii</name>
    <dbReference type="NCBI Taxonomy" id="1421715"/>
    <lineage>
        <taxon>Eukaryota</taxon>
        <taxon>Metazoa</taxon>
        <taxon>Ecdysozoa</taxon>
        <taxon>Arthropoda</taxon>
        <taxon>Hexapoda</taxon>
        <taxon>Insecta</taxon>
        <taxon>Pterygota</taxon>
        <taxon>Neoptera</taxon>
        <taxon>Endopterygota</taxon>
        <taxon>Coleoptera</taxon>
        <taxon>Polyphaga</taxon>
        <taxon>Elateriformia</taxon>
        <taxon>Elateroidea</taxon>
        <taxon>Lampyridae</taxon>
        <taxon>Luciolinae</taxon>
        <taxon>Aquatica</taxon>
    </lineage>
</organism>
<dbReference type="InterPro" id="IPR058698">
    <property type="entry name" value="CUB_metazoa"/>
</dbReference>
<evidence type="ECO:0000256" key="3">
    <source>
        <dbReference type="SAM" id="SignalP"/>
    </source>
</evidence>
<keyword evidence="6" id="KW-1185">Reference proteome</keyword>
<dbReference type="SUPFAM" id="SSF49854">
    <property type="entry name" value="Spermadhesin, CUB domain"/>
    <property type="match status" value="2"/>
</dbReference>
<protein>
    <recommendedName>
        <fullName evidence="4">CUB domain-containing protein</fullName>
    </recommendedName>
</protein>
<dbReference type="EMBL" id="JARPUR010000007">
    <property type="protein sequence ID" value="KAK4873091.1"/>
    <property type="molecule type" value="Genomic_DNA"/>
</dbReference>
<dbReference type="Pfam" id="PF26080">
    <property type="entry name" value="CUB_animal"/>
    <property type="match status" value="1"/>
</dbReference>
<evidence type="ECO:0000313" key="6">
    <source>
        <dbReference type="Proteomes" id="UP001353858"/>
    </source>
</evidence>
<keyword evidence="3" id="KW-0732">Signal</keyword>
<feature type="signal peptide" evidence="3">
    <location>
        <begin position="1"/>
        <end position="17"/>
    </location>
</feature>
<dbReference type="Gene3D" id="2.60.120.290">
    <property type="entry name" value="Spermadhesin, CUB domain"/>
    <property type="match status" value="2"/>
</dbReference>
<comment type="caution">
    <text evidence="2">Lacks conserved residue(s) required for the propagation of feature annotation.</text>
</comment>
<keyword evidence="1" id="KW-1015">Disulfide bond</keyword>
<evidence type="ECO:0000256" key="1">
    <source>
        <dbReference type="ARBA" id="ARBA00023157"/>
    </source>
</evidence>
<dbReference type="InterPro" id="IPR000859">
    <property type="entry name" value="CUB_dom"/>
</dbReference>
<dbReference type="InterPro" id="IPR035914">
    <property type="entry name" value="Sperma_CUB_dom_sf"/>
</dbReference>
<evidence type="ECO:0000313" key="5">
    <source>
        <dbReference type="EMBL" id="KAK4873091.1"/>
    </source>
</evidence>
<comment type="caution">
    <text evidence="5">The sequence shown here is derived from an EMBL/GenBank/DDBJ whole genome shotgun (WGS) entry which is preliminary data.</text>
</comment>
<dbReference type="PROSITE" id="PS01180">
    <property type="entry name" value="CUB"/>
    <property type="match status" value="2"/>
</dbReference>
<name>A0AAN7S6I3_9COLE</name>
<dbReference type="Proteomes" id="UP001353858">
    <property type="component" value="Unassembled WGS sequence"/>
</dbReference>
<evidence type="ECO:0000256" key="2">
    <source>
        <dbReference type="PROSITE-ProRule" id="PRU00059"/>
    </source>
</evidence>
<evidence type="ECO:0000259" key="4">
    <source>
        <dbReference type="PROSITE" id="PS01180"/>
    </source>
</evidence>
<dbReference type="Pfam" id="PF00431">
    <property type="entry name" value="CUB"/>
    <property type="match status" value="1"/>
</dbReference>
<dbReference type="AlphaFoldDB" id="A0AAN7S6I3"/>
<sequence length="361" mass="38818">MAKHAILLLLIVAGGVSVNSNAVSNRTGKFIGWWGVGVVRFENVVCGASNGLIGICYTRRQCLSIGGYASGKCARNIGVCCVYQASCGTISSNNNTYFSNPRFPNTFTGASVCTLTIQRCNVNVCQMRIDFLSFTLAQPNADGVCVNDAMTISGAGTNVGRICGENTGQHIYIDFSYAKDVVINIFTSAAVSSGRQWNLRIAQIGCDSTSRAPTGCLMYYTATSGTVRSFNYGETVTPGQTRQLANMNYGVCIRTEPEFCSIQWSTTGNNLVSFSVTGNQPGLIFDQNCVTDYIIIPDGSVIVNGVQRQSDRFCGSTLTTVTSPTRPFVLYAVTDANELGDTQNNGFSLSYSQQQCINNFL</sequence>
<dbReference type="PANTHER" id="PTHR33236">
    <property type="entry name" value="INTRAFLAGELLAR TRANSPORT PROTEIN 122 FAMILY PROTEIN-RELATED"/>
    <property type="match status" value="1"/>
</dbReference>